<evidence type="ECO:0000256" key="2">
    <source>
        <dbReference type="ARBA" id="ARBA00022679"/>
    </source>
</evidence>
<sequence>MAADKKVLLKMFMKMQENVLKFIPENERPDITDLVEFGGQQFLNPKVTECKGYRIPPPFSAETVEWQYDNWNPTDKDVLVASFPKTGTTWTTQIVKSVIYKDDEKMMDLTKVIAPNTSYLESGTPKNYDIMLKLPWKRKIWGTHLPAPLINMERLKKNGCKIIYVMRNPKDQVVSWFNMNKKMPFNKTEQMAEHFPAEWNAFFETLVNGKQPVHSKEGEWYPDHILSWYPYRNDDNVLFLMYEEMKKDPAKEIKKIADFLGVKRSDEEIDELVEATSFQSMKKEALKPLSQMSFFRKGKVADWKNQLTVAQSELMDEKFNEKLSGIDIKFTYE</sequence>
<dbReference type="Pfam" id="PF00685">
    <property type="entry name" value="Sulfotransfer_1"/>
    <property type="match status" value="1"/>
</dbReference>
<comment type="similarity">
    <text evidence="1 3">Belongs to the sulfotransferase 1 family.</text>
</comment>
<protein>
    <recommendedName>
        <fullName evidence="3">Sulfotransferase</fullName>
        <ecNumber evidence="3">2.8.2.-</ecNumber>
    </recommendedName>
</protein>
<dbReference type="Gene3D" id="3.40.50.300">
    <property type="entry name" value="P-loop containing nucleotide triphosphate hydrolases"/>
    <property type="match status" value="1"/>
</dbReference>
<name>A0ABP0FR14_CLALP</name>
<dbReference type="InterPro" id="IPR027417">
    <property type="entry name" value="P-loop_NTPase"/>
</dbReference>
<dbReference type="EMBL" id="CAWYQH010000079">
    <property type="protein sequence ID" value="CAK8681096.1"/>
    <property type="molecule type" value="Genomic_DNA"/>
</dbReference>
<evidence type="ECO:0000256" key="3">
    <source>
        <dbReference type="RuleBase" id="RU361155"/>
    </source>
</evidence>
<dbReference type="SUPFAM" id="SSF52540">
    <property type="entry name" value="P-loop containing nucleoside triphosphate hydrolases"/>
    <property type="match status" value="1"/>
</dbReference>
<accession>A0ABP0FR14</accession>
<keyword evidence="2 3" id="KW-0808">Transferase</keyword>
<feature type="domain" description="Sulfotransferase" evidence="4">
    <location>
        <begin position="75"/>
        <end position="325"/>
    </location>
</feature>
<dbReference type="PANTHER" id="PTHR11783">
    <property type="entry name" value="SULFOTRANSFERASE SULT"/>
    <property type="match status" value="1"/>
</dbReference>
<dbReference type="InterPro" id="IPR000863">
    <property type="entry name" value="Sulfotransferase_dom"/>
</dbReference>
<keyword evidence="6" id="KW-1185">Reference proteome</keyword>
<dbReference type="EC" id="2.8.2.-" evidence="3"/>
<reference evidence="5 6" key="1">
    <citation type="submission" date="2024-02" db="EMBL/GenBank/DDBJ databases">
        <authorList>
            <person name="Daric V."/>
            <person name="Darras S."/>
        </authorList>
    </citation>
    <scope>NUCLEOTIDE SEQUENCE [LARGE SCALE GENOMIC DNA]</scope>
</reference>
<evidence type="ECO:0000313" key="5">
    <source>
        <dbReference type="EMBL" id="CAK8681096.1"/>
    </source>
</evidence>
<dbReference type="Proteomes" id="UP001642483">
    <property type="component" value="Unassembled WGS sequence"/>
</dbReference>
<gene>
    <name evidence="5" type="ORF">CVLEPA_LOCUS11333</name>
</gene>
<evidence type="ECO:0000259" key="4">
    <source>
        <dbReference type="Pfam" id="PF00685"/>
    </source>
</evidence>
<proteinExistence type="inferred from homology"/>
<evidence type="ECO:0000256" key="1">
    <source>
        <dbReference type="ARBA" id="ARBA00005771"/>
    </source>
</evidence>
<evidence type="ECO:0000313" key="6">
    <source>
        <dbReference type="Proteomes" id="UP001642483"/>
    </source>
</evidence>
<organism evidence="5 6">
    <name type="scientific">Clavelina lepadiformis</name>
    <name type="common">Light-bulb sea squirt</name>
    <name type="synonym">Ascidia lepadiformis</name>
    <dbReference type="NCBI Taxonomy" id="159417"/>
    <lineage>
        <taxon>Eukaryota</taxon>
        <taxon>Metazoa</taxon>
        <taxon>Chordata</taxon>
        <taxon>Tunicata</taxon>
        <taxon>Ascidiacea</taxon>
        <taxon>Aplousobranchia</taxon>
        <taxon>Clavelinidae</taxon>
        <taxon>Clavelina</taxon>
    </lineage>
</organism>
<comment type="caution">
    <text evidence="5">The sequence shown here is derived from an EMBL/GenBank/DDBJ whole genome shotgun (WGS) entry which is preliminary data.</text>
</comment>